<dbReference type="Proteomes" id="UP000308600">
    <property type="component" value="Unassembled WGS sequence"/>
</dbReference>
<evidence type="ECO:0000313" key="1">
    <source>
        <dbReference type="EMBL" id="TFK62285.1"/>
    </source>
</evidence>
<sequence length="167" mass="18684">MILNKELTKYSSILLVVLGLGNCLVTSLHTWLSFGSHSKPTPERGIRKAHDSEYSYIDRDYPIEFPFPPLPTVALTLHDSAVFSLNSVAALNSTSNITASLSPADKAKWETIVVHPHGMGRVQLGPSKRLFNTVFYHQLHCVAFTCYNEQSWTKMTILQGRDTYSTV</sequence>
<name>A0ACD3AA42_9AGAR</name>
<keyword evidence="2" id="KW-1185">Reference proteome</keyword>
<accession>A0ACD3AA42</accession>
<protein>
    <submittedName>
        <fullName evidence="1">Uncharacterized protein</fullName>
    </submittedName>
</protein>
<organism evidence="1 2">
    <name type="scientific">Pluteus cervinus</name>
    <dbReference type="NCBI Taxonomy" id="181527"/>
    <lineage>
        <taxon>Eukaryota</taxon>
        <taxon>Fungi</taxon>
        <taxon>Dikarya</taxon>
        <taxon>Basidiomycota</taxon>
        <taxon>Agaricomycotina</taxon>
        <taxon>Agaricomycetes</taxon>
        <taxon>Agaricomycetidae</taxon>
        <taxon>Agaricales</taxon>
        <taxon>Pluteineae</taxon>
        <taxon>Pluteaceae</taxon>
        <taxon>Pluteus</taxon>
    </lineage>
</organism>
<dbReference type="EMBL" id="ML208592">
    <property type="protein sequence ID" value="TFK62285.1"/>
    <property type="molecule type" value="Genomic_DNA"/>
</dbReference>
<gene>
    <name evidence="1" type="ORF">BDN72DRAFT_848835</name>
</gene>
<reference evidence="1 2" key="1">
    <citation type="journal article" date="2019" name="Nat. Ecol. Evol.">
        <title>Megaphylogeny resolves global patterns of mushroom evolution.</title>
        <authorList>
            <person name="Varga T."/>
            <person name="Krizsan K."/>
            <person name="Foldi C."/>
            <person name="Dima B."/>
            <person name="Sanchez-Garcia M."/>
            <person name="Sanchez-Ramirez S."/>
            <person name="Szollosi G.J."/>
            <person name="Szarkandi J.G."/>
            <person name="Papp V."/>
            <person name="Albert L."/>
            <person name="Andreopoulos W."/>
            <person name="Angelini C."/>
            <person name="Antonin V."/>
            <person name="Barry K.W."/>
            <person name="Bougher N.L."/>
            <person name="Buchanan P."/>
            <person name="Buyck B."/>
            <person name="Bense V."/>
            <person name="Catcheside P."/>
            <person name="Chovatia M."/>
            <person name="Cooper J."/>
            <person name="Damon W."/>
            <person name="Desjardin D."/>
            <person name="Finy P."/>
            <person name="Geml J."/>
            <person name="Haridas S."/>
            <person name="Hughes K."/>
            <person name="Justo A."/>
            <person name="Karasinski D."/>
            <person name="Kautmanova I."/>
            <person name="Kiss B."/>
            <person name="Kocsube S."/>
            <person name="Kotiranta H."/>
            <person name="LaButti K.M."/>
            <person name="Lechner B.E."/>
            <person name="Liimatainen K."/>
            <person name="Lipzen A."/>
            <person name="Lukacs Z."/>
            <person name="Mihaltcheva S."/>
            <person name="Morgado L.N."/>
            <person name="Niskanen T."/>
            <person name="Noordeloos M.E."/>
            <person name="Ohm R.A."/>
            <person name="Ortiz-Santana B."/>
            <person name="Ovrebo C."/>
            <person name="Racz N."/>
            <person name="Riley R."/>
            <person name="Savchenko A."/>
            <person name="Shiryaev A."/>
            <person name="Soop K."/>
            <person name="Spirin V."/>
            <person name="Szebenyi C."/>
            <person name="Tomsovsky M."/>
            <person name="Tulloss R.E."/>
            <person name="Uehling J."/>
            <person name="Grigoriev I.V."/>
            <person name="Vagvolgyi C."/>
            <person name="Papp T."/>
            <person name="Martin F.M."/>
            <person name="Miettinen O."/>
            <person name="Hibbett D.S."/>
            <person name="Nagy L.G."/>
        </authorList>
    </citation>
    <scope>NUCLEOTIDE SEQUENCE [LARGE SCALE GENOMIC DNA]</scope>
    <source>
        <strain evidence="1 2">NL-1719</strain>
    </source>
</reference>
<evidence type="ECO:0000313" key="2">
    <source>
        <dbReference type="Proteomes" id="UP000308600"/>
    </source>
</evidence>
<proteinExistence type="predicted"/>